<evidence type="ECO:0000313" key="5">
    <source>
        <dbReference type="EMBL" id="CAD7249925.1"/>
    </source>
</evidence>
<evidence type="ECO:0000256" key="3">
    <source>
        <dbReference type="SAM" id="SignalP"/>
    </source>
</evidence>
<keyword evidence="3" id="KW-0732">Signal</keyword>
<dbReference type="GO" id="GO:0140268">
    <property type="term" value="C:endoplasmic reticulum-plasma membrane contact site"/>
    <property type="evidence" value="ECO:0007669"/>
    <property type="project" value="TreeGrafter"/>
</dbReference>
<dbReference type="GO" id="GO:0120015">
    <property type="term" value="F:sterol transfer activity"/>
    <property type="evidence" value="ECO:0007669"/>
    <property type="project" value="TreeGrafter"/>
</dbReference>
<dbReference type="GO" id="GO:0032366">
    <property type="term" value="P:intracellular sterol transport"/>
    <property type="evidence" value="ECO:0007669"/>
    <property type="project" value="TreeGrafter"/>
</dbReference>
<comment type="subcellular location">
    <subcellularLocation>
        <location evidence="1">Membrane</location>
    </subcellularLocation>
</comment>
<dbReference type="GO" id="GO:0005886">
    <property type="term" value="C:plasma membrane"/>
    <property type="evidence" value="ECO:0007669"/>
    <property type="project" value="TreeGrafter"/>
</dbReference>
<dbReference type="PROSITE" id="PS51778">
    <property type="entry name" value="VAST"/>
    <property type="match status" value="1"/>
</dbReference>
<accession>A0A7R9FNX7</accession>
<feature type="domain" description="VASt" evidence="4">
    <location>
        <begin position="109"/>
        <end position="187"/>
    </location>
</feature>
<dbReference type="InterPro" id="IPR051482">
    <property type="entry name" value="Cholesterol_transport"/>
</dbReference>
<evidence type="ECO:0000256" key="1">
    <source>
        <dbReference type="ARBA" id="ARBA00004370"/>
    </source>
</evidence>
<name>A0A7R9FNX7_9CRUS</name>
<reference evidence="5" key="1">
    <citation type="submission" date="2020-11" db="EMBL/GenBank/DDBJ databases">
        <authorList>
            <person name="Tran Van P."/>
        </authorList>
    </citation>
    <scope>NUCLEOTIDE SEQUENCE</scope>
</reference>
<dbReference type="GO" id="GO:0005789">
    <property type="term" value="C:endoplasmic reticulum membrane"/>
    <property type="evidence" value="ECO:0007669"/>
    <property type="project" value="TreeGrafter"/>
</dbReference>
<feature type="non-terminal residue" evidence="5">
    <location>
        <position position="1"/>
    </location>
</feature>
<protein>
    <recommendedName>
        <fullName evidence="4">VASt domain-containing protein</fullName>
    </recommendedName>
</protein>
<sequence length="187" mass="20438">MILIVVAVSLCMIACLTSVSISGTKMRKIISEPSLAAFAVRKFSPSFSSRRKNKSSTSIRTAGLAQPPYPPVSKCPSEASINEHHEELNCSLSLEAVSAEPLRCSSNHEGKELMNIVLPVSVDTAFNLLFTASKFNLDFLALQKTYDINLGQWKEGKNKGEKTRKCSFTITLNNPLGPKTALCTQEQ</sequence>
<dbReference type="InterPro" id="IPR031968">
    <property type="entry name" value="VASt"/>
</dbReference>
<keyword evidence="2" id="KW-0472">Membrane</keyword>
<dbReference type="Proteomes" id="UP000677054">
    <property type="component" value="Unassembled WGS sequence"/>
</dbReference>
<evidence type="ECO:0000313" key="6">
    <source>
        <dbReference type="Proteomes" id="UP000677054"/>
    </source>
</evidence>
<feature type="signal peptide" evidence="3">
    <location>
        <begin position="1"/>
        <end position="18"/>
    </location>
</feature>
<dbReference type="AlphaFoldDB" id="A0A7R9FNX7"/>
<gene>
    <name evidence="5" type="ORF">DSTB1V02_LOCUS9711</name>
</gene>
<dbReference type="PANTHER" id="PTHR23319">
    <property type="entry name" value="GRAM DOMAIN CONTAINING 1B, ISOFORM E"/>
    <property type="match status" value="1"/>
</dbReference>
<dbReference type="EMBL" id="LR902077">
    <property type="protein sequence ID" value="CAD7249925.1"/>
    <property type="molecule type" value="Genomic_DNA"/>
</dbReference>
<dbReference type="OrthoDB" id="2162691at2759"/>
<keyword evidence="6" id="KW-1185">Reference proteome</keyword>
<dbReference type="Pfam" id="PF16016">
    <property type="entry name" value="VASt"/>
    <property type="match status" value="1"/>
</dbReference>
<dbReference type="GO" id="GO:0032934">
    <property type="term" value="F:sterol binding"/>
    <property type="evidence" value="ECO:0007669"/>
    <property type="project" value="TreeGrafter"/>
</dbReference>
<organism evidence="5">
    <name type="scientific">Darwinula stevensoni</name>
    <dbReference type="NCBI Taxonomy" id="69355"/>
    <lineage>
        <taxon>Eukaryota</taxon>
        <taxon>Metazoa</taxon>
        <taxon>Ecdysozoa</taxon>
        <taxon>Arthropoda</taxon>
        <taxon>Crustacea</taxon>
        <taxon>Oligostraca</taxon>
        <taxon>Ostracoda</taxon>
        <taxon>Podocopa</taxon>
        <taxon>Podocopida</taxon>
        <taxon>Darwinulocopina</taxon>
        <taxon>Darwinuloidea</taxon>
        <taxon>Darwinulidae</taxon>
        <taxon>Darwinula</taxon>
    </lineage>
</organism>
<evidence type="ECO:0000256" key="2">
    <source>
        <dbReference type="ARBA" id="ARBA00023136"/>
    </source>
</evidence>
<dbReference type="EMBL" id="CAJPEV010002560">
    <property type="protein sequence ID" value="CAG0897316.1"/>
    <property type="molecule type" value="Genomic_DNA"/>
</dbReference>
<evidence type="ECO:0000259" key="4">
    <source>
        <dbReference type="PROSITE" id="PS51778"/>
    </source>
</evidence>
<feature type="chain" id="PRO_5036210514" description="VASt domain-containing protein" evidence="3">
    <location>
        <begin position="19"/>
        <end position="187"/>
    </location>
</feature>
<dbReference type="PANTHER" id="PTHR23319:SF4">
    <property type="entry name" value="GRAM DOMAIN CONTAINING 1B, ISOFORM E"/>
    <property type="match status" value="1"/>
</dbReference>
<proteinExistence type="predicted"/>